<evidence type="ECO:0000313" key="2">
    <source>
        <dbReference type="EMBL" id="QQZ51223.1"/>
    </source>
</evidence>
<dbReference type="EMBL" id="CP068570">
    <property type="protein sequence ID" value="QQZ51223.1"/>
    <property type="molecule type" value="Genomic_DNA"/>
</dbReference>
<name>A0A974P602_9CAUL</name>
<protein>
    <submittedName>
        <fullName evidence="2">Uncharacterized protein</fullName>
    </submittedName>
</protein>
<feature type="compositionally biased region" description="Low complexity" evidence="1">
    <location>
        <begin position="16"/>
        <end position="26"/>
    </location>
</feature>
<sequence length="112" mass="12036">MTRPPVKTTPEKKAAAAKPKAAGKTPAAIALEVASKPVEAVGHTIERALEPLNTALKRATQKRADKQAEPAAPATRRPPRAPCRSRPGRAVPEDPAHRRGADRHQPRRLLQA</sequence>
<reference evidence="2" key="1">
    <citation type="submission" date="2021-01" db="EMBL/GenBank/DDBJ databases">
        <title>Genome sequence of Phenylobacterium sp. 20VBR1 isolated from a valley glaceir, Ny-Alesund, Svalbard.</title>
        <authorList>
            <person name="Thomas F.A."/>
            <person name="Krishnan K.P."/>
            <person name="Sinha R.K."/>
        </authorList>
    </citation>
    <scope>NUCLEOTIDE SEQUENCE</scope>
    <source>
        <strain evidence="2">20VBR1</strain>
    </source>
</reference>
<feature type="region of interest" description="Disordered" evidence="1">
    <location>
        <begin position="52"/>
        <end position="112"/>
    </location>
</feature>
<feature type="region of interest" description="Disordered" evidence="1">
    <location>
        <begin position="1"/>
        <end position="26"/>
    </location>
</feature>
<dbReference type="AlphaFoldDB" id="A0A974P602"/>
<organism evidence="2">
    <name type="scientific">Phenylobacterium glaciei</name>
    <dbReference type="NCBI Taxonomy" id="2803784"/>
    <lineage>
        <taxon>Bacteria</taxon>
        <taxon>Pseudomonadati</taxon>
        <taxon>Pseudomonadota</taxon>
        <taxon>Alphaproteobacteria</taxon>
        <taxon>Caulobacterales</taxon>
        <taxon>Caulobacteraceae</taxon>
        <taxon>Phenylobacterium</taxon>
    </lineage>
</organism>
<proteinExistence type="predicted"/>
<gene>
    <name evidence="2" type="ORF">JKL49_09005</name>
</gene>
<accession>A0A974P602</accession>
<feature type="compositionally biased region" description="Basic and acidic residues" evidence="1">
    <location>
        <begin position="91"/>
        <end position="104"/>
    </location>
</feature>
<evidence type="ECO:0000256" key="1">
    <source>
        <dbReference type="SAM" id="MobiDB-lite"/>
    </source>
</evidence>